<organism evidence="1">
    <name type="scientific">viral metagenome</name>
    <dbReference type="NCBI Taxonomy" id="1070528"/>
    <lineage>
        <taxon>unclassified sequences</taxon>
        <taxon>metagenomes</taxon>
        <taxon>organismal metagenomes</taxon>
    </lineage>
</organism>
<protein>
    <submittedName>
        <fullName evidence="1">Uncharacterized protein</fullName>
    </submittedName>
</protein>
<sequence length="51" mass="5718">MDHEQSLAAELKVIRLLRGNLAKLPSAKDQRRVLEYLLSRLADATEEKAVG</sequence>
<accession>A0A6M3J2P5</accession>
<dbReference type="AlphaFoldDB" id="A0A6M3J2P5"/>
<dbReference type="EMBL" id="MT141497">
    <property type="protein sequence ID" value="QJA63421.1"/>
    <property type="molecule type" value="Genomic_DNA"/>
</dbReference>
<name>A0A6M3J2P5_9ZZZZ</name>
<proteinExistence type="predicted"/>
<reference evidence="1" key="1">
    <citation type="submission" date="2020-03" db="EMBL/GenBank/DDBJ databases">
        <title>The deep terrestrial virosphere.</title>
        <authorList>
            <person name="Holmfeldt K."/>
            <person name="Nilsson E."/>
            <person name="Simone D."/>
            <person name="Lopez-Fernandez M."/>
            <person name="Wu X."/>
            <person name="de Brujin I."/>
            <person name="Lundin D."/>
            <person name="Andersson A."/>
            <person name="Bertilsson S."/>
            <person name="Dopson M."/>
        </authorList>
    </citation>
    <scope>NUCLEOTIDE SEQUENCE</scope>
    <source>
        <strain evidence="1">MM415B00627</strain>
    </source>
</reference>
<evidence type="ECO:0000313" key="1">
    <source>
        <dbReference type="EMBL" id="QJA63421.1"/>
    </source>
</evidence>
<gene>
    <name evidence="1" type="ORF">MM415B00627_0003</name>
</gene>